<accession>A0A918C7T0</accession>
<feature type="transmembrane region" description="Helical" evidence="1">
    <location>
        <begin position="42"/>
        <end position="60"/>
    </location>
</feature>
<feature type="transmembrane region" description="Helical" evidence="1">
    <location>
        <begin position="471"/>
        <end position="498"/>
    </location>
</feature>
<reference evidence="3" key="2">
    <citation type="submission" date="2020-09" db="EMBL/GenBank/DDBJ databases">
        <authorList>
            <person name="Sun Q."/>
            <person name="Ohkuma M."/>
        </authorList>
    </citation>
    <scope>NUCLEOTIDE SEQUENCE</scope>
    <source>
        <strain evidence="3">JCM 4403</strain>
    </source>
</reference>
<keyword evidence="1" id="KW-1133">Transmembrane helix</keyword>
<sequence>MSRRQKKRYKRSIIILGCGATVALGAYYALNTLERSDQTASVVGSFLAVIALTLALTQYLEQNPQSASSPGSSEISDGLAVRIEKQWRSEWQVRDLENPYLLPVAWRNVEGDLVEGWDELVSMARGWPGGPPGEPSQWPADATGLCGSDGEIDDVFLKSVPTRRLVVLGEPGSGKSVLLTRLQGALLRQRADGGRVPVVFSLASWNVNRQTFRAWLTEQLVQDHEAALLSASTSAASRKAMKARAKSHAEKLVEENFILPLLDGFDELPRRLRPQALVAINAVLPSEWPLVLSSRTEEYREALRSDGDEHPTATPLRAAGGIRLLPLSRQTALKYLRRDAGADGSAARARWDGFDVLPTDAPVAEVLQTPLGVFLAKMVFNPRAGEPLGAVPHPRRMLDHLNREDLLKILYASFLPAAYRINPEQPCRWSSKRAERTLRFLAGHLEQTPHDDHLRWWQLHRTFPRRVIQSMVSVLTGLAVWGGVFVGALLLTGMGFALDFFVTALAEHGVQELGRTAWATLSYSVKATAIFAVPMFMAWSLLAGGLTAISAWVITEKQQDSLPAIGVHWSWQYFRVGNSGHLFLAMAAGASVTSGAMAGFPSDPVAGLRDFTATALILFTPILIATGLAARPLTLDQAAGPLALATQDRRTLRTTALRAGLGAGLAIGLVVSITVGASDGYTRALLVGVCSALAFGLTLGLTTGLAASVWTSYAAVTLLLALRGHVPWHLQAFLADAHRHRGVLRQAGTAYQFRHRELQRYLARSS</sequence>
<protein>
    <recommendedName>
        <fullName evidence="2">NACHT domain-containing protein</fullName>
    </recommendedName>
</protein>
<evidence type="ECO:0000256" key="1">
    <source>
        <dbReference type="SAM" id="Phobius"/>
    </source>
</evidence>
<feature type="domain" description="NACHT" evidence="2">
    <location>
        <begin position="163"/>
        <end position="296"/>
    </location>
</feature>
<dbReference type="Pfam" id="PF05729">
    <property type="entry name" value="NACHT"/>
    <property type="match status" value="1"/>
</dbReference>
<name>A0A918C7T0_9ACTN</name>
<dbReference type="InterPro" id="IPR007111">
    <property type="entry name" value="NACHT_NTPase"/>
</dbReference>
<dbReference type="EMBL" id="BMTU01000024">
    <property type="protein sequence ID" value="GGR09995.1"/>
    <property type="molecule type" value="Genomic_DNA"/>
</dbReference>
<dbReference type="SUPFAM" id="SSF52540">
    <property type="entry name" value="P-loop containing nucleoside triphosphate hydrolases"/>
    <property type="match status" value="1"/>
</dbReference>
<evidence type="ECO:0000313" key="4">
    <source>
        <dbReference type="Proteomes" id="UP000656732"/>
    </source>
</evidence>
<evidence type="ECO:0000259" key="2">
    <source>
        <dbReference type="PROSITE" id="PS50837"/>
    </source>
</evidence>
<gene>
    <name evidence="3" type="ORF">GCM10010280_67170</name>
</gene>
<keyword evidence="4" id="KW-1185">Reference proteome</keyword>
<organism evidence="3 4">
    <name type="scientific">Streptomyces pilosus</name>
    <dbReference type="NCBI Taxonomy" id="28893"/>
    <lineage>
        <taxon>Bacteria</taxon>
        <taxon>Bacillati</taxon>
        <taxon>Actinomycetota</taxon>
        <taxon>Actinomycetes</taxon>
        <taxon>Kitasatosporales</taxon>
        <taxon>Streptomycetaceae</taxon>
        <taxon>Streptomyces</taxon>
    </lineage>
</organism>
<feature type="transmembrane region" description="Helical" evidence="1">
    <location>
        <begin position="582"/>
        <end position="600"/>
    </location>
</feature>
<keyword evidence="1" id="KW-0472">Membrane</keyword>
<dbReference type="RefSeq" id="WP_189561819.1">
    <property type="nucleotide sequence ID" value="NZ_BMTU01000024.1"/>
</dbReference>
<comment type="caution">
    <text evidence="3">The sequence shown here is derived from an EMBL/GenBank/DDBJ whole genome shotgun (WGS) entry which is preliminary data.</text>
</comment>
<dbReference type="AlphaFoldDB" id="A0A918C7T0"/>
<feature type="transmembrane region" description="Helical" evidence="1">
    <location>
        <begin position="529"/>
        <end position="554"/>
    </location>
</feature>
<evidence type="ECO:0000313" key="3">
    <source>
        <dbReference type="EMBL" id="GGR09995.1"/>
    </source>
</evidence>
<feature type="transmembrane region" description="Helical" evidence="1">
    <location>
        <begin position="612"/>
        <end position="634"/>
    </location>
</feature>
<feature type="transmembrane region" description="Helical" evidence="1">
    <location>
        <begin position="12"/>
        <end position="30"/>
    </location>
</feature>
<proteinExistence type="predicted"/>
<dbReference type="PROSITE" id="PS50837">
    <property type="entry name" value="NACHT"/>
    <property type="match status" value="1"/>
</dbReference>
<dbReference type="Gene3D" id="3.40.50.300">
    <property type="entry name" value="P-loop containing nucleotide triphosphate hydrolases"/>
    <property type="match status" value="1"/>
</dbReference>
<dbReference type="InterPro" id="IPR027417">
    <property type="entry name" value="P-loop_NTPase"/>
</dbReference>
<feature type="transmembrane region" description="Helical" evidence="1">
    <location>
        <begin position="655"/>
        <end position="678"/>
    </location>
</feature>
<keyword evidence="1" id="KW-0812">Transmembrane</keyword>
<dbReference type="Proteomes" id="UP000656732">
    <property type="component" value="Unassembled WGS sequence"/>
</dbReference>
<reference evidence="3" key="1">
    <citation type="journal article" date="2014" name="Int. J. Syst. Evol. Microbiol.">
        <title>Complete genome sequence of Corynebacterium casei LMG S-19264T (=DSM 44701T), isolated from a smear-ripened cheese.</title>
        <authorList>
            <consortium name="US DOE Joint Genome Institute (JGI-PGF)"/>
            <person name="Walter F."/>
            <person name="Albersmeier A."/>
            <person name="Kalinowski J."/>
            <person name="Ruckert C."/>
        </authorList>
    </citation>
    <scope>NUCLEOTIDE SEQUENCE</scope>
    <source>
        <strain evidence="3">JCM 4403</strain>
    </source>
</reference>
<feature type="transmembrane region" description="Helical" evidence="1">
    <location>
        <begin position="684"/>
        <end position="710"/>
    </location>
</feature>